<evidence type="ECO:0000313" key="2">
    <source>
        <dbReference type="Proteomes" id="UP000003987"/>
    </source>
</evidence>
<dbReference type="STRING" id="575594.HMPREF0501_00491"/>
<proteinExistence type="predicted"/>
<dbReference type="Proteomes" id="UP000003987">
    <property type="component" value="Unassembled WGS sequence"/>
</dbReference>
<organism evidence="1 2">
    <name type="scientific">Limosilactobacillus coleohominis 101-4-CHN</name>
    <dbReference type="NCBI Taxonomy" id="575594"/>
    <lineage>
        <taxon>Bacteria</taxon>
        <taxon>Bacillati</taxon>
        <taxon>Bacillota</taxon>
        <taxon>Bacilli</taxon>
        <taxon>Lactobacillales</taxon>
        <taxon>Lactobacillaceae</taxon>
        <taxon>Limosilactobacillus</taxon>
    </lineage>
</organism>
<name>C7XUX5_9LACO</name>
<sequence length="38" mass="4421">MKKSFDYQVVDKTNEGADIQLMDWVNDADYTEGQVIPR</sequence>
<reference evidence="1 2" key="1">
    <citation type="submission" date="2009-06" db="EMBL/GenBank/DDBJ databases">
        <title>The Genome Sequence of Lactobacillus coleohominis strain 101-4-CHN.</title>
        <authorList>
            <consortium name="The Broad Institute Genome Sequencing Platform"/>
            <person name="Ward D."/>
            <person name="Young S.K."/>
            <person name="Zeng Q."/>
            <person name="Koehrsen M."/>
            <person name="Alvarado L."/>
            <person name="Berlin A."/>
            <person name="Borenstein D."/>
            <person name="Chen Z."/>
            <person name="Engels R."/>
            <person name="Freedman E."/>
            <person name="Gellesch M."/>
            <person name="Goldberg J."/>
            <person name="Griggs A."/>
            <person name="Gujja S."/>
            <person name="Heiman D."/>
            <person name="Hepburn T."/>
            <person name="Howarth C."/>
            <person name="Jen D."/>
            <person name="Larson L."/>
            <person name="Lewis B."/>
            <person name="Mehta T."/>
            <person name="Park D."/>
            <person name="Pearson M."/>
            <person name="Roberts A."/>
            <person name="Saif S."/>
            <person name="Shea T."/>
            <person name="Shenoy N."/>
            <person name="Sisk P."/>
            <person name="Stolte C."/>
            <person name="Sykes S."/>
            <person name="Walk T."/>
            <person name="White J."/>
            <person name="Yandava C."/>
            <person name="Liu Y."/>
            <person name="Xu Q."/>
            <person name="Lander E."/>
            <person name="Nusbaum C."/>
            <person name="Galagan J."/>
            <person name="Birren B."/>
        </authorList>
    </citation>
    <scope>NUCLEOTIDE SEQUENCE [LARGE SCALE GENOMIC DNA]</scope>
    <source>
        <strain evidence="1 2">101-4-CHN</strain>
    </source>
</reference>
<accession>C7XUX5</accession>
<evidence type="ECO:0000313" key="1">
    <source>
        <dbReference type="EMBL" id="EEU31086.1"/>
    </source>
</evidence>
<protein>
    <submittedName>
        <fullName evidence="1">Uncharacterized protein</fullName>
    </submittedName>
</protein>
<dbReference type="AlphaFoldDB" id="C7XUX5"/>
<gene>
    <name evidence="1" type="ORF">HMPREF0501_00491</name>
</gene>
<dbReference type="HOGENOM" id="CLU_3329225_0_0_9"/>
<dbReference type="EMBL" id="GG698802">
    <property type="protein sequence ID" value="EEU31086.1"/>
    <property type="molecule type" value="Genomic_DNA"/>
</dbReference>
<keyword evidence="2" id="KW-1185">Reference proteome</keyword>